<dbReference type="GeneID" id="2905057"/>
<keyword evidence="5" id="KW-1185">Reference proteome</keyword>
<dbReference type="Gene3D" id="3.40.50.300">
    <property type="entry name" value="P-loop containing nucleotide triphosphate hydrolases"/>
    <property type="match status" value="1"/>
</dbReference>
<dbReference type="PRINTS" id="PR00449">
    <property type="entry name" value="RASTRNSFRMNG"/>
</dbReference>
<reference evidence="4 5" key="1">
    <citation type="journal article" date="2004" name="Nature">
        <title>Genome evolution in yeasts.</title>
        <authorList>
            <consortium name="Genolevures"/>
            <person name="Dujon B."/>
            <person name="Sherman D."/>
            <person name="Fischer G."/>
            <person name="Durrens P."/>
            <person name="Casaregola S."/>
            <person name="Lafontaine I."/>
            <person name="de Montigny J."/>
            <person name="Marck C."/>
            <person name="Neuveglise C."/>
            <person name="Talla E."/>
            <person name="Goffard N."/>
            <person name="Frangeul L."/>
            <person name="Aigle M."/>
            <person name="Anthouard V."/>
            <person name="Babour A."/>
            <person name="Barbe V."/>
            <person name="Barnay S."/>
            <person name="Blanchin S."/>
            <person name="Beckerich J.M."/>
            <person name="Beyne E."/>
            <person name="Bleykasten C."/>
            <person name="Boisrame A."/>
            <person name="Boyer J."/>
            <person name="Cattolico L."/>
            <person name="Confanioleri F."/>
            <person name="de Daruvar A."/>
            <person name="Despons L."/>
            <person name="Fabre E."/>
            <person name="Fairhead C."/>
            <person name="Ferry-Dumazet H."/>
            <person name="Groppi A."/>
            <person name="Hantraye F."/>
            <person name="Hennequin C."/>
            <person name="Jauniaux N."/>
            <person name="Joyet P."/>
            <person name="Kachouri R."/>
            <person name="Kerrest A."/>
            <person name="Koszul R."/>
            <person name="Lemaire M."/>
            <person name="Lesur I."/>
            <person name="Ma L."/>
            <person name="Muller H."/>
            <person name="Nicaud J.M."/>
            <person name="Nikolski M."/>
            <person name="Oztas S."/>
            <person name="Ozier-Kalogeropoulos O."/>
            <person name="Pellenz S."/>
            <person name="Potier S."/>
            <person name="Richard G.F."/>
            <person name="Straub M.L."/>
            <person name="Suleau A."/>
            <person name="Swennene D."/>
            <person name="Tekaia F."/>
            <person name="Wesolowski-Louvel M."/>
            <person name="Westhof E."/>
            <person name="Wirth B."/>
            <person name="Zeniou-Meyer M."/>
            <person name="Zivanovic I."/>
            <person name="Bolotin-Fukuhara M."/>
            <person name="Thierry A."/>
            <person name="Bouchier C."/>
            <person name="Caudron B."/>
            <person name="Scarpelli C."/>
            <person name="Gaillardin C."/>
            <person name="Weissenbach J."/>
            <person name="Wincker P."/>
            <person name="Souciet J.L."/>
        </authorList>
    </citation>
    <scope>NUCLEOTIDE SEQUENCE [LARGE SCALE GENOMIC DNA]</scope>
    <source>
        <strain evidence="5">ATCC 36239 / CBS 767 / BCRC 21394 / JCM 1990 / NBRC 0083 / IGC 2968</strain>
    </source>
</reference>
<evidence type="ECO:0000256" key="2">
    <source>
        <dbReference type="ARBA" id="ARBA00023134"/>
    </source>
</evidence>
<keyword evidence="2" id="KW-0342">GTP-binding</keyword>
<evidence type="ECO:0000256" key="3">
    <source>
        <dbReference type="SAM" id="MobiDB-lite"/>
    </source>
</evidence>
<dbReference type="GO" id="GO:0003924">
    <property type="term" value="F:GTPase activity"/>
    <property type="evidence" value="ECO:0007669"/>
    <property type="project" value="InterPro"/>
</dbReference>
<dbReference type="InterPro" id="IPR001806">
    <property type="entry name" value="Small_GTPase"/>
</dbReference>
<evidence type="ECO:0000313" key="4">
    <source>
        <dbReference type="EMBL" id="CAG90629.2"/>
    </source>
</evidence>
<feature type="region of interest" description="Disordered" evidence="3">
    <location>
        <begin position="211"/>
        <end position="261"/>
    </location>
</feature>
<dbReference type="PANTHER" id="PTHR24070">
    <property type="entry name" value="RAS, DI-RAS, AND RHEB FAMILY MEMBERS OF SMALL GTPASE SUPERFAMILY"/>
    <property type="match status" value="1"/>
</dbReference>
<proteinExistence type="predicted"/>
<dbReference type="PROSITE" id="PS51421">
    <property type="entry name" value="RAS"/>
    <property type="match status" value="1"/>
</dbReference>
<dbReference type="OMA" id="MCVIGSS"/>
<dbReference type="PROSITE" id="PS51419">
    <property type="entry name" value="RAB"/>
    <property type="match status" value="1"/>
</dbReference>
<dbReference type="SMART" id="SM00173">
    <property type="entry name" value="RAS"/>
    <property type="match status" value="1"/>
</dbReference>
<dbReference type="SMART" id="SM00174">
    <property type="entry name" value="RHO"/>
    <property type="match status" value="1"/>
</dbReference>
<dbReference type="OrthoDB" id="265044at2759"/>
<dbReference type="eggNOG" id="KOG0395">
    <property type="taxonomic scope" value="Eukaryota"/>
</dbReference>
<dbReference type="InParanoid" id="Q6BI28"/>
<evidence type="ECO:0000256" key="1">
    <source>
        <dbReference type="ARBA" id="ARBA00022741"/>
    </source>
</evidence>
<gene>
    <name evidence="4" type="ordered locus">DEHA2G13882g</name>
</gene>
<dbReference type="STRING" id="284592.Q6BI28"/>
<dbReference type="SUPFAM" id="SSF52540">
    <property type="entry name" value="P-loop containing nucleoside triphosphate hydrolases"/>
    <property type="match status" value="1"/>
</dbReference>
<dbReference type="VEuPathDB" id="FungiDB:DEHA2G13882g"/>
<name>Q6BI28_DEBHA</name>
<keyword evidence="1" id="KW-0547">Nucleotide-binding</keyword>
<dbReference type="HOGENOM" id="CLU_041217_9_0_1"/>
<dbReference type="GO" id="GO:0007165">
    <property type="term" value="P:signal transduction"/>
    <property type="evidence" value="ECO:0007669"/>
    <property type="project" value="InterPro"/>
</dbReference>
<accession>Q6BI28</accession>
<dbReference type="SMART" id="SM00175">
    <property type="entry name" value="RAB"/>
    <property type="match status" value="1"/>
</dbReference>
<dbReference type="GO" id="GO:0005525">
    <property type="term" value="F:GTP binding"/>
    <property type="evidence" value="ECO:0007669"/>
    <property type="project" value="UniProtKB-KW"/>
</dbReference>
<dbReference type="GO" id="GO:0016020">
    <property type="term" value="C:membrane"/>
    <property type="evidence" value="ECO:0007669"/>
    <property type="project" value="InterPro"/>
</dbReference>
<organism evidence="4 5">
    <name type="scientific">Debaryomyces hansenii (strain ATCC 36239 / CBS 767 / BCRC 21394 / JCM 1990 / NBRC 0083 / IGC 2968)</name>
    <name type="common">Yeast</name>
    <name type="synonym">Torulaspora hansenii</name>
    <dbReference type="NCBI Taxonomy" id="284592"/>
    <lineage>
        <taxon>Eukaryota</taxon>
        <taxon>Fungi</taxon>
        <taxon>Dikarya</taxon>
        <taxon>Ascomycota</taxon>
        <taxon>Saccharomycotina</taxon>
        <taxon>Pichiomycetes</taxon>
        <taxon>Debaryomycetaceae</taxon>
        <taxon>Debaryomyces</taxon>
    </lineage>
</organism>
<protein>
    <submittedName>
        <fullName evidence="4">DEHA2G13882p</fullName>
    </submittedName>
</protein>
<dbReference type="InterPro" id="IPR027417">
    <property type="entry name" value="P-loop_NTPase"/>
</dbReference>
<feature type="compositionally biased region" description="Basic and acidic residues" evidence="3">
    <location>
        <begin position="218"/>
        <end position="233"/>
    </location>
</feature>
<dbReference type="EMBL" id="CR382139">
    <property type="protein sequence ID" value="CAG90629.2"/>
    <property type="molecule type" value="Genomic_DNA"/>
</dbReference>
<dbReference type="RefSeq" id="XP_462143.2">
    <property type="nucleotide sequence ID" value="XM_462143.1"/>
</dbReference>
<sequence length="273" mass="30752">MSTVKDSLDVLNRRYDICIIGEGNVGISSFLYSYIYRTYIDDTALEIEELLTKTVWRGSRSYDISILGGSATQEYYSSSRKQQIRNTTALIFAYSVADRQSFAELEDLFERTMFVRKDVPPFIIVGLRSDMDTERQVTYEEGYSLCKQLGGIKFQECSARDDVGIIEAFDPIIDAVLSIKYDKDKKKKGAIINKKGAKAKNASKATIPKAAVKLSKSTKNESRDEKKTEENEYRQSNLPLSTNTSSASESRTKNYSSLESKRGLQKQGCCTIT</sequence>
<evidence type="ECO:0000313" key="5">
    <source>
        <dbReference type="Proteomes" id="UP000000599"/>
    </source>
</evidence>
<feature type="compositionally biased region" description="Polar residues" evidence="3">
    <location>
        <begin position="234"/>
        <end position="258"/>
    </location>
</feature>
<dbReference type="KEGG" id="dha:DEHA2G13882g"/>
<dbReference type="AlphaFoldDB" id="Q6BI28"/>
<dbReference type="InterPro" id="IPR020849">
    <property type="entry name" value="Small_GTPase_Ras-type"/>
</dbReference>
<dbReference type="Proteomes" id="UP000000599">
    <property type="component" value="Chromosome G"/>
</dbReference>
<dbReference type="Pfam" id="PF00071">
    <property type="entry name" value="Ras"/>
    <property type="match status" value="1"/>
</dbReference>